<evidence type="ECO:0000313" key="4">
    <source>
        <dbReference type="EMBL" id="PFX33603.1"/>
    </source>
</evidence>
<comment type="subcellular location">
    <subcellularLocation>
        <location evidence="1">Mitochondrion</location>
    </subcellularLocation>
</comment>
<dbReference type="PANTHER" id="PTHR28133">
    <property type="entry name" value="REQUIRED FOR RESPIRATORY GROWTH PROTEIN 7, MITOCHONDRIAL"/>
    <property type="match status" value="1"/>
</dbReference>
<evidence type="ECO:0000256" key="1">
    <source>
        <dbReference type="ARBA" id="ARBA00004173"/>
    </source>
</evidence>
<dbReference type="Proteomes" id="UP000225706">
    <property type="component" value="Unassembled WGS sequence"/>
</dbReference>
<accession>A0A2B4SWY1</accession>
<evidence type="ECO:0000256" key="2">
    <source>
        <dbReference type="ARBA" id="ARBA00023128"/>
    </source>
</evidence>
<dbReference type="GO" id="GO:0006281">
    <property type="term" value="P:DNA repair"/>
    <property type="evidence" value="ECO:0007669"/>
    <property type="project" value="UniProtKB-ARBA"/>
</dbReference>
<dbReference type="InterPro" id="IPR011856">
    <property type="entry name" value="tRNA_endonuc-like_dom_sf"/>
</dbReference>
<feature type="domain" description="Restriction endonuclease type IV Mrr" evidence="3">
    <location>
        <begin position="39"/>
        <end position="140"/>
    </location>
</feature>
<dbReference type="AlphaFoldDB" id="A0A2B4SWY1"/>
<dbReference type="SUPFAM" id="SSF52980">
    <property type="entry name" value="Restriction endonuclease-like"/>
    <property type="match status" value="1"/>
</dbReference>
<dbReference type="InterPro" id="IPR011335">
    <property type="entry name" value="Restrct_endonuc-II-like"/>
</dbReference>
<dbReference type="GO" id="GO:0003677">
    <property type="term" value="F:DNA binding"/>
    <property type="evidence" value="ECO:0007669"/>
    <property type="project" value="InterPro"/>
</dbReference>
<evidence type="ECO:0000313" key="5">
    <source>
        <dbReference type="Proteomes" id="UP000225706"/>
    </source>
</evidence>
<dbReference type="EMBL" id="LSMT01000010">
    <property type="protein sequence ID" value="PFX33603.1"/>
    <property type="molecule type" value="Genomic_DNA"/>
</dbReference>
<comment type="caution">
    <text evidence="4">The sequence shown here is derived from an EMBL/GenBank/DDBJ whole genome shotgun (WGS) entry which is preliminary data.</text>
</comment>
<keyword evidence="2" id="KW-0496">Mitochondrion</keyword>
<gene>
    <name evidence="4" type="ORF">AWC38_SpisGene1484</name>
</gene>
<protein>
    <recommendedName>
        <fullName evidence="3">Restriction endonuclease type IV Mrr domain-containing protein</fullName>
    </recommendedName>
</protein>
<evidence type="ECO:0000259" key="3">
    <source>
        <dbReference type="Pfam" id="PF04471"/>
    </source>
</evidence>
<organism evidence="4 5">
    <name type="scientific">Stylophora pistillata</name>
    <name type="common">Smooth cauliflower coral</name>
    <dbReference type="NCBI Taxonomy" id="50429"/>
    <lineage>
        <taxon>Eukaryota</taxon>
        <taxon>Metazoa</taxon>
        <taxon>Cnidaria</taxon>
        <taxon>Anthozoa</taxon>
        <taxon>Hexacorallia</taxon>
        <taxon>Scleractinia</taxon>
        <taxon>Astrocoeniina</taxon>
        <taxon>Pocilloporidae</taxon>
        <taxon>Stylophora</taxon>
    </lineage>
</organism>
<dbReference type="GO" id="GO:0004519">
    <property type="term" value="F:endonuclease activity"/>
    <property type="evidence" value="ECO:0007669"/>
    <property type="project" value="InterPro"/>
</dbReference>
<dbReference type="PANTHER" id="PTHR28133:SF1">
    <property type="entry name" value="REQUIRED FOR RESPIRATORY GROWTH PROTEIN 7, MITOCHONDRIAL"/>
    <property type="match status" value="1"/>
</dbReference>
<name>A0A2B4SWY1_STYPI</name>
<proteinExistence type="predicted"/>
<dbReference type="Gene3D" id="3.40.1350.10">
    <property type="match status" value="1"/>
</dbReference>
<reference evidence="5" key="1">
    <citation type="journal article" date="2017" name="bioRxiv">
        <title>Comparative analysis of the genomes of Stylophora pistillata and Acropora digitifera provides evidence for extensive differences between species of corals.</title>
        <authorList>
            <person name="Voolstra C.R."/>
            <person name="Li Y."/>
            <person name="Liew Y.J."/>
            <person name="Baumgarten S."/>
            <person name="Zoccola D."/>
            <person name="Flot J.-F."/>
            <person name="Tambutte S."/>
            <person name="Allemand D."/>
            <person name="Aranda M."/>
        </authorList>
    </citation>
    <scope>NUCLEOTIDE SEQUENCE [LARGE SCALE GENOMIC DNA]</scope>
</reference>
<dbReference type="GO" id="GO:0009307">
    <property type="term" value="P:DNA restriction-modification system"/>
    <property type="evidence" value="ECO:0007669"/>
    <property type="project" value="InterPro"/>
</dbReference>
<dbReference type="Pfam" id="PF04471">
    <property type="entry name" value="Mrr_cat"/>
    <property type="match status" value="1"/>
</dbReference>
<dbReference type="OrthoDB" id="20734at2759"/>
<keyword evidence="5" id="KW-1185">Reference proteome</keyword>
<sequence>MLKLTGFFIFYPRIHRISISPQCIFTRFRSSITRQDFGRYFEQVVAQSLKKYSFDVTHCGGPRDRGIDFRGAWLLKSSPVRVIGQCRRYKRRLGPKHVRELEGTLSHEVEGTLGLIVSESGYSKSAYEVFMGSPHSIVLTTLTGYSDDLLQWYFDQESHENNSNESQDFADCHSDKNVHYPKADDSLPSDMETLDNFGNNDLKISKLDVTDRKDIEFFCEKSAQGEEERNLLNKDKSGGLAESAVSSIPCYDDSSLSTGMDNGLLVTKVKEIVSEYEKLTNSDFFELGQGQFTMFELNPAARRLLPNLVVGLKYRTQHSRTPELFLHEDNSFVSLPD</sequence>
<dbReference type="GO" id="GO:0005739">
    <property type="term" value="C:mitochondrion"/>
    <property type="evidence" value="ECO:0007669"/>
    <property type="project" value="UniProtKB-SubCell"/>
</dbReference>
<dbReference type="InterPro" id="IPR018828">
    <property type="entry name" value="RRG7"/>
</dbReference>
<dbReference type="InterPro" id="IPR007560">
    <property type="entry name" value="Restrct_endonuc_IV_Mrr"/>
</dbReference>